<keyword evidence="3" id="KW-1185">Reference proteome</keyword>
<dbReference type="KEGG" id="mbah:HYN46_02865"/>
<evidence type="ECO:0000313" key="3">
    <source>
        <dbReference type="Proteomes" id="UP000253940"/>
    </source>
</evidence>
<dbReference type="EMBL" id="CP031222">
    <property type="protein sequence ID" value="AXI01911.1"/>
    <property type="molecule type" value="Genomic_DNA"/>
</dbReference>
<protein>
    <submittedName>
        <fullName evidence="2">Putative porin</fullName>
    </submittedName>
</protein>
<reference evidence="2 3" key="1">
    <citation type="submission" date="2018-07" db="EMBL/GenBank/DDBJ databases">
        <title>Genome sequencing of Moraxellaceae gen. HYN0046.</title>
        <authorList>
            <person name="Kim M."/>
            <person name="Yi H."/>
        </authorList>
    </citation>
    <scope>NUCLEOTIDE SEQUENCE [LARGE SCALE GENOMIC DNA]</scope>
    <source>
        <strain evidence="2 3">HYN0046</strain>
    </source>
</reference>
<gene>
    <name evidence="2" type="ORF">HYN46_02865</name>
</gene>
<proteinExistence type="predicted"/>
<dbReference type="Pfam" id="PF16956">
    <property type="entry name" value="Porin_7"/>
    <property type="match status" value="1"/>
</dbReference>
<dbReference type="OrthoDB" id="6225858at2"/>
<name>A0A345P3Q2_9GAMM</name>
<feature type="signal peptide" evidence="1">
    <location>
        <begin position="1"/>
        <end position="20"/>
    </location>
</feature>
<accession>A0A345P3Q2</accession>
<sequence length="260" mass="27929">MKKLLLTAFIATLSLNAAHAYQVELNGGVGYSNIDAPGSSIETSIFGGSATYYFDQVHTQNGPLAEAAFSQRASNVSAGYSYSNSDHGLDVQNFNIAGEYYIPNSNFYASANIDRPKFQGHGSNDGTYGVEVGLLPISDLLIAIGVVGTYNQHDNDTDPTIRAKYLTKLGSNDVNLEGNVRIGDHSDSYGISGDYYLDRTLSVGASYNLRTEDHFDDSYSVGINARKFLAENVSLQAGVNAGQTLGNDDYGFSVGGTYRF</sequence>
<dbReference type="RefSeq" id="WP_114898021.1">
    <property type="nucleotide sequence ID" value="NZ_CP031222.1"/>
</dbReference>
<evidence type="ECO:0000256" key="1">
    <source>
        <dbReference type="SAM" id="SignalP"/>
    </source>
</evidence>
<organism evidence="2 3">
    <name type="scientific">Aquirhabdus parva</name>
    <dbReference type="NCBI Taxonomy" id="2283318"/>
    <lineage>
        <taxon>Bacteria</taxon>
        <taxon>Pseudomonadati</taxon>
        <taxon>Pseudomonadota</taxon>
        <taxon>Gammaproteobacteria</taxon>
        <taxon>Moraxellales</taxon>
        <taxon>Moraxellaceae</taxon>
        <taxon>Aquirhabdus</taxon>
    </lineage>
</organism>
<keyword evidence="1" id="KW-0732">Signal</keyword>
<dbReference type="AlphaFoldDB" id="A0A345P3Q2"/>
<feature type="chain" id="PRO_5016608073" evidence="1">
    <location>
        <begin position="21"/>
        <end position="260"/>
    </location>
</feature>
<evidence type="ECO:0000313" key="2">
    <source>
        <dbReference type="EMBL" id="AXI01911.1"/>
    </source>
</evidence>
<dbReference type="Proteomes" id="UP000253940">
    <property type="component" value="Chromosome"/>
</dbReference>
<dbReference type="InterPro" id="IPR031593">
    <property type="entry name" value="Porin_7"/>
</dbReference>